<dbReference type="PANTHER" id="PTHR43739:SF5">
    <property type="entry name" value="EXO-ALPHA-SIALIDASE"/>
    <property type="match status" value="1"/>
</dbReference>
<keyword evidence="2" id="KW-1133">Transmembrane helix</keyword>
<dbReference type="InterPro" id="IPR052025">
    <property type="entry name" value="Xyloglucanase_GH74"/>
</dbReference>
<dbReference type="InterPro" id="IPR054817">
    <property type="entry name" value="Glycosyl_F510_1955-like"/>
</dbReference>
<protein>
    <recommendedName>
        <fullName evidence="5">Exo-alpha-sialidase</fullName>
    </recommendedName>
</protein>
<evidence type="ECO:0000313" key="3">
    <source>
        <dbReference type="EMBL" id="GAA3054566.1"/>
    </source>
</evidence>
<sequence length="320" mass="32810">MPAQPQPARSSARALRWAGAGILIALILAVVLISVLGGGDDAPEDDAPEGAAPGGDMAGHDADADEASEARMEHIHGLGVDPSDGALLIATHYGLFRMGEGAPERVSEVQDFMGFTVVDEDRLLASGHPGQGQDAPSNLGLIESTDGGATWEEVSLGGEADFHGFDAVGERVYGVDSTSGGQLMVSDDGGETWESPDVPAMAGVAVDPRDPDTLLVTTPDGPMLSTDGGQSVTALEDAPLLLIADWAADGTLYALDPAAGLHRSDDDGATWDEVPGSAELPEGYPEAVHGVDADELWVAVEGAVLHSTDGGESFETVHAE</sequence>
<feature type="compositionally biased region" description="Basic and acidic residues" evidence="1">
    <location>
        <begin position="58"/>
        <end position="68"/>
    </location>
</feature>
<dbReference type="RefSeq" id="WP_344685074.1">
    <property type="nucleotide sequence ID" value="NZ_BAAAVT010000003.1"/>
</dbReference>
<dbReference type="InterPro" id="IPR002860">
    <property type="entry name" value="BNR_rpt"/>
</dbReference>
<dbReference type="Pfam" id="PF02012">
    <property type="entry name" value="BNR"/>
    <property type="match status" value="1"/>
</dbReference>
<feature type="transmembrane region" description="Helical" evidence="2">
    <location>
        <begin position="14"/>
        <end position="36"/>
    </location>
</feature>
<name>A0ABP6LV03_9MICC</name>
<keyword evidence="4" id="KW-1185">Reference proteome</keyword>
<evidence type="ECO:0000256" key="1">
    <source>
        <dbReference type="SAM" id="MobiDB-lite"/>
    </source>
</evidence>
<dbReference type="InterPro" id="IPR015943">
    <property type="entry name" value="WD40/YVTN_repeat-like_dom_sf"/>
</dbReference>
<dbReference type="EMBL" id="BAAAVT010000003">
    <property type="protein sequence ID" value="GAA3054566.1"/>
    <property type="molecule type" value="Genomic_DNA"/>
</dbReference>
<dbReference type="NCBIfam" id="NF045728">
    <property type="entry name" value="glycosyl_F510_1955"/>
    <property type="match status" value="1"/>
</dbReference>
<evidence type="ECO:0000256" key="2">
    <source>
        <dbReference type="SAM" id="Phobius"/>
    </source>
</evidence>
<reference evidence="4" key="1">
    <citation type="journal article" date="2019" name="Int. J. Syst. Evol. Microbiol.">
        <title>The Global Catalogue of Microorganisms (GCM) 10K type strain sequencing project: providing services to taxonomists for standard genome sequencing and annotation.</title>
        <authorList>
            <consortium name="The Broad Institute Genomics Platform"/>
            <consortium name="The Broad Institute Genome Sequencing Center for Infectious Disease"/>
            <person name="Wu L."/>
            <person name="Ma J."/>
        </authorList>
    </citation>
    <scope>NUCLEOTIDE SEQUENCE [LARGE SCALE GENOMIC DNA]</scope>
    <source>
        <strain evidence="4">JCM 14309</strain>
    </source>
</reference>
<gene>
    <name evidence="3" type="ORF">GCM10010529_05740</name>
</gene>
<accession>A0ABP6LV03</accession>
<keyword evidence="2" id="KW-0472">Membrane</keyword>
<organism evidence="3 4">
    <name type="scientific">Nesterenkonia aethiopica</name>
    <dbReference type="NCBI Taxonomy" id="269144"/>
    <lineage>
        <taxon>Bacteria</taxon>
        <taxon>Bacillati</taxon>
        <taxon>Actinomycetota</taxon>
        <taxon>Actinomycetes</taxon>
        <taxon>Micrococcales</taxon>
        <taxon>Micrococcaceae</taxon>
        <taxon>Nesterenkonia</taxon>
    </lineage>
</organism>
<evidence type="ECO:0008006" key="5">
    <source>
        <dbReference type="Google" id="ProtNLM"/>
    </source>
</evidence>
<keyword evidence="2" id="KW-0812">Transmembrane</keyword>
<comment type="caution">
    <text evidence="3">The sequence shown here is derived from an EMBL/GenBank/DDBJ whole genome shotgun (WGS) entry which is preliminary data.</text>
</comment>
<evidence type="ECO:0000313" key="4">
    <source>
        <dbReference type="Proteomes" id="UP001500236"/>
    </source>
</evidence>
<dbReference type="Proteomes" id="UP001500236">
    <property type="component" value="Unassembled WGS sequence"/>
</dbReference>
<dbReference type="SUPFAM" id="SSF110296">
    <property type="entry name" value="Oligoxyloglucan reducing end-specific cellobiohydrolase"/>
    <property type="match status" value="1"/>
</dbReference>
<feature type="region of interest" description="Disordered" evidence="1">
    <location>
        <begin position="42"/>
        <end position="68"/>
    </location>
</feature>
<dbReference type="PANTHER" id="PTHR43739">
    <property type="entry name" value="XYLOGLUCANASE (EUROFUNG)"/>
    <property type="match status" value="1"/>
</dbReference>
<dbReference type="Gene3D" id="2.130.10.10">
    <property type="entry name" value="YVTN repeat-like/Quinoprotein amine dehydrogenase"/>
    <property type="match status" value="2"/>
</dbReference>
<dbReference type="CDD" id="cd15482">
    <property type="entry name" value="Sialidase_non-viral"/>
    <property type="match status" value="1"/>
</dbReference>
<proteinExistence type="predicted"/>